<proteinExistence type="predicted"/>
<gene>
    <name evidence="1" type="ORF">MTTB_12170</name>
</gene>
<organism evidence="1 2">
    <name type="scientific">Methanothermobacter tenebrarum</name>
    <dbReference type="NCBI Taxonomy" id="680118"/>
    <lineage>
        <taxon>Archaea</taxon>
        <taxon>Methanobacteriati</taxon>
        <taxon>Methanobacteriota</taxon>
        <taxon>Methanomada group</taxon>
        <taxon>Methanobacteria</taxon>
        <taxon>Methanobacteriales</taxon>
        <taxon>Methanobacteriaceae</taxon>
        <taxon>Methanothermobacter</taxon>
    </lineage>
</organism>
<dbReference type="RefSeq" id="WP_248564155.1">
    <property type="nucleotide sequence ID" value="NZ_AP025698.1"/>
</dbReference>
<keyword evidence="2" id="KW-1185">Reference proteome</keyword>
<sequence>MKVKIVDFGFDERKSLNYIRYLVLGLKRSLAEKLSRKLEEETEIQDDKLLITVYYEDKYYPLGSEEAETRLEDFIAREEIEMTIYLSSLLED</sequence>
<accession>A0ABN6PEC7</accession>
<dbReference type="Pfam" id="PF19024">
    <property type="entry name" value="DUF5750"/>
    <property type="match status" value="1"/>
</dbReference>
<dbReference type="EMBL" id="AP025698">
    <property type="protein sequence ID" value="BDH79838.1"/>
    <property type="molecule type" value="Genomic_DNA"/>
</dbReference>
<evidence type="ECO:0000313" key="2">
    <source>
        <dbReference type="Proteomes" id="UP000831817"/>
    </source>
</evidence>
<dbReference type="InterPro" id="IPR043962">
    <property type="entry name" value="DUF5750"/>
</dbReference>
<dbReference type="GeneID" id="71965743"/>
<dbReference type="Gene3D" id="3.30.780.30">
    <property type="match status" value="1"/>
</dbReference>
<protein>
    <submittedName>
        <fullName evidence="1">Uncharacterized protein</fullName>
    </submittedName>
</protein>
<reference evidence="1 2" key="1">
    <citation type="submission" date="2022-04" db="EMBL/GenBank/DDBJ databases">
        <title>Complete genome of Methanothermobacter tenebrarum strain RMAS.</title>
        <authorList>
            <person name="Nakamura K."/>
            <person name="Oshima K."/>
            <person name="Hattori M."/>
            <person name="Kamagata Y."/>
            <person name="Takamizawa K."/>
        </authorList>
    </citation>
    <scope>NUCLEOTIDE SEQUENCE [LARGE SCALE GENOMIC DNA]</scope>
    <source>
        <strain evidence="1 2">RMAS</strain>
    </source>
</reference>
<evidence type="ECO:0000313" key="1">
    <source>
        <dbReference type="EMBL" id="BDH79838.1"/>
    </source>
</evidence>
<dbReference type="Proteomes" id="UP000831817">
    <property type="component" value="Chromosome"/>
</dbReference>
<name>A0ABN6PEC7_9EURY</name>